<dbReference type="STRING" id="1227497.C491_21326"/>
<accession>L9WVM6</accession>
<dbReference type="Proteomes" id="UP000011688">
    <property type="component" value="Unassembled WGS sequence"/>
</dbReference>
<dbReference type="SUPFAM" id="SSF53448">
    <property type="entry name" value="Nucleotide-diphospho-sugar transferases"/>
    <property type="match status" value="1"/>
</dbReference>
<name>L9WVM6_9EURY</name>
<dbReference type="eggNOG" id="arCOG01385">
    <property type="taxonomic scope" value="Archaea"/>
</dbReference>
<dbReference type="InterPro" id="IPR050834">
    <property type="entry name" value="Glycosyltransf_2"/>
</dbReference>
<comment type="caution">
    <text evidence="2">The sequence shown here is derived from an EMBL/GenBank/DDBJ whole genome shotgun (WGS) entry which is preliminary data.</text>
</comment>
<dbReference type="RefSeq" id="WP_005559917.1">
    <property type="nucleotide sequence ID" value="NZ_AOIB01000043.1"/>
</dbReference>
<dbReference type="Pfam" id="PF00535">
    <property type="entry name" value="Glycos_transf_2"/>
    <property type="match status" value="1"/>
</dbReference>
<dbReference type="GO" id="GO:0016740">
    <property type="term" value="F:transferase activity"/>
    <property type="evidence" value="ECO:0007669"/>
    <property type="project" value="UniProtKB-KW"/>
</dbReference>
<dbReference type="PANTHER" id="PTHR43685:SF2">
    <property type="entry name" value="GLYCOSYLTRANSFERASE 2-LIKE DOMAIN-CONTAINING PROTEIN"/>
    <property type="match status" value="1"/>
</dbReference>
<feature type="domain" description="Glycosyltransferase 2-like" evidence="1">
    <location>
        <begin position="5"/>
        <end position="163"/>
    </location>
</feature>
<dbReference type="EMBL" id="AOIB01000043">
    <property type="protein sequence ID" value="ELY53472.1"/>
    <property type="molecule type" value="Genomic_DNA"/>
</dbReference>
<dbReference type="OrthoDB" id="197203at2157"/>
<evidence type="ECO:0000313" key="3">
    <source>
        <dbReference type="Proteomes" id="UP000011688"/>
    </source>
</evidence>
<organism evidence="2 3">
    <name type="scientific">Natronococcus amylolyticus DSM 10524</name>
    <dbReference type="NCBI Taxonomy" id="1227497"/>
    <lineage>
        <taxon>Archaea</taxon>
        <taxon>Methanobacteriati</taxon>
        <taxon>Methanobacteriota</taxon>
        <taxon>Stenosarchaea group</taxon>
        <taxon>Halobacteria</taxon>
        <taxon>Halobacteriales</taxon>
        <taxon>Natrialbaceae</taxon>
        <taxon>Natronococcus</taxon>
    </lineage>
</organism>
<reference evidence="2 3" key="1">
    <citation type="journal article" date="2014" name="PLoS Genet.">
        <title>Phylogenetically driven sequencing of extremely halophilic archaea reveals strategies for static and dynamic osmo-response.</title>
        <authorList>
            <person name="Becker E.A."/>
            <person name="Seitzer P.M."/>
            <person name="Tritt A."/>
            <person name="Larsen D."/>
            <person name="Krusor M."/>
            <person name="Yao A.I."/>
            <person name="Wu D."/>
            <person name="Madern D."/>
            <person name="Eisen J.A."/>
            <person name="Darling A.E."/>
            <person name="Facciotti M.T."/>
        </authorList>
    </citation>
    <scope>NUCLEOTIDE SEQUENCE [LARGE SCALE GENOMIC DNA]</scope>
    <source>
        <strain evidence="2 3">DSM 10524</strain>
    </source>
</reference>
<proteinExistence type="predicted"/>
<evidence type="ECO:0000259" key="1">
    <source>
        <dbReference type="Pfam" id="PF00535"/>
    </source>
</evidence>
<dbReference type="AlphaFoldDB" id="L9WVM6"/>
<keyword evidence="3" id="KW-1185">Reference proteome</keyword>
<dbReference type="InterPro" id="IPR001173">
    <property type="entry name" value="Glyco_trans_2-like"/>
</dbReference>
<keyword evidence="2" id="KW-0808">Transferase</keyword>
<dbReference type="PANTHER" id="PTHR43685">
    <property type="entry name" value="GLYCOSYLTRANSFERASE"/>
    <property type="match status" value="1"/>
</dbReference>
<gene>
    <name evidence="2" type="ORF">C491_21326</name>
</gene>
<dbReference type="InterPro" id="IPR029044">
    <property type="entry name" value="Nucleotide-diphossugar_trans"/>
</dbReference>
<sequence>MPAVSIVIPTYNRASVVGRAIDSALAQTADDLEVIVVDDGSTDGTDAVLDSCDDDRLEVLETGSNGGANAARNRGIERATGEFVSFLDSDDELASTHVARVLETFQEAPEQVRGVYTSYRKHRDGAVYDVIRAQERVTLEDLGRGNPVGSFSATTFRASAFDDVGPLDEELPAVQDYEFYLRLLAADEGAEIRGIPELLLDRHTDGERIGTDPERKLEGYRRVLERHGEHVGRRRRAELAANVAIIYAESGRRESAAAYLRHALAIDPGNVRYTLYYWAASVGCRALLGVLEVKSRLAVFASRLESYRSGS</sequence>
<protein>
    <submittedName>
        <fullName evidence="2">Glycosyl transferase family protein</fullName>
    </submittedName>
</protein>
<evidence type="ECO:0000313" key="2">
    <source>
        <dbReference type="EMBL" id="ELY53472.1"/>
    </source>
</evidence>
<dbReference type="SUPFAM" id="SSF48452">
    <property type="entry name" value="TPR-like"/>
    <property type="match status" value="1"/>
</dbReference>
<dbReference type="Gene3D" id="3.90.550.10">
    <property type="entry name" value="Spore Coat Polysaccharide Biosynthesis Protein SpsA, Chain A"/>
    <property type="match status" value="1"/>
</dbReference>
<dbReference type="InterPro" id="IPR011990">
    <property type="entry name" value="TPR-like_helical_dom_sf"/>
</dbReference>